<evidence type="ECO:0000313" key="2">
    <source>
        <dbReference type="Proteomes" id="UP000824002"/>
    </source>
</evidence>
<dbReference type="InterPro" id="IPR037010">
    <property type="entry name" value="VitB12-dep_Met_synth_activ_sf"/>
</dbReference>
<proteinExistence type="predicted"/>
<comment type="caution">
    <text evidence="1">The sequence shown here is derived from an EMBL/GenBank/DDBJ whole genome shotgun (WGS) entry which is preliminary data.</text>
</comment>
<reference evidence="1" key="1">
    <citation type="submission" date="2020-10" db="EMBL/GenBank/DDBJ databases">
        <authorList>
            <person name="Gilroy R."/>
        </authorList>
    </citation>
    <scope>NUCLEOTIDE SEQUENCE</scope>
    <source>
        <strain evidence="1">CHK199-13235</strain>
    </source>
</reference>
<dbReference type="SUPFAM" id="SSF56507">
    <property type="entry name" value="Methionine synthase activation domain-like"/>
    <property type="match status" value="1"/>
</dbReference>
<evidence type="ECO:0000313" key="1">
    <source>
        <dbReference type="EMBL" id="HIS75799.1"/>
    </source>
</evidence>
<organism evidence="1 2">
    <name type="scientific">Candidatus Merdivicinus excrementipullorum</name>
    <dbReference type="NCBI Taxonomy" id="2840867"/>
    <lineage>
        <taxon>Bacteria</taxon>
        <taxon>Bacillati</taxon>
        <taxon>Bacillota</taxon>
        <taxon>Clostridia</taxon>
        <taxon>Eubacteriales</taxon>
        <taxon>Oscillospiraceae</taxon>
        <taxon>Oscillospiraceae incertae sedis</taxon>
        <taxon>Candidatus Merdivicinus</taxon>
    </lineage>
</organism>
<sequence length="224" mass="24144">MKVTEQCRAEALSYLGCRGNPPPELAAQVERAFAAVRTLPPPRLVWREFSLERRDGRLFLGGTVLSLPGEDIAALLRGCGRVILLAATMGREADTAVRRAQASDLGDALALDCCLSAAVESACEEFQAGMEAEAAAREEFLTDRYSPGYGDLPLSVQRGVLEVLDAPRKIGLTVTPEGILLPRKSVTALMGIAASPQPRRRGGCRNCPRYEDCQLRKDGITCGK</sequence>
<gene>
    <name evidence="1" type="ORF">IAB51_03215</name>
</gene>
<dbReference type="GO" id="GO:0008705">
    <property type="term" value="F:methionine synthase activity"/>
    <property type="evidence" value="ECO:0007669"/>
    <property type="project" value="InterPro"/>
</dbReference>
<dbReference type="Proteomes" id="UP000824002">
    <property type="component" value="Unassembled WGS sequence"/>
</dbReference>
<dbReference type="EMBL" id="DVJP01000025">
    <property type="protein sequence ID" value="HIS75799.1"/>
    <property type="molecule type" value="Genomic_DNA"/>
</dbReference>
<reference evidence="1" key="2">
    <citation type="journal article" date="2021" name="PeerJ">
        <title>Extensive microbial diversity within the chicken gut microbiome revealed by metagenomics and culture.</title>
        <authorList>
            <person name="Gilroy R."/>
            <person name="Ravi A."/>
            <person name="Getino M."/>
            <person name="Pursley I."/>
            <person name="Horton D.L."/>
            <person name="Alikhan N.F."/>
            <person name="Baker D."/>
            <person name="Gharbi K."/>
            <person name="Hall N."/>
            <person name="Watson M."/>
            <person name="Adriaenssens E.M."/>
            <person name="Foster-Nyarko E."/>
            <person name="Jarju S."/>
            <person name="Secka A."/>
            <person name="Antonio M."/>
            <person name="Oren A."/>
            <person name="Chaudhuri R.R."/>
            <person name="La Ragione R."/>
            <person name="Hildebrand F."/>
            <person name="Pallen M.J."/>
        </authorList>
    </citation>
    <scope>NUCLEOTIDE SEQUENCE</scope>
    <source>
        <strain evidence="1">CHK199-13235</strain>
    </source>
</reference>
<dbReference type="AlphaFoldDB" id="A0A9D1FLA3"/>
<protein>
    <recommendedName>
        <fullName evidence="3">Methionine synthase</fullName>
    </recommendedName>
</protein>
<name>A0A9D1FLA3_9FIRM</name>
<dbReference type="Gene3D" id="3.40.109.40">
    <property type="match status" value="1"/>
</dbReference>
<accession>A0A9D1FLA3</accession>
<evidence type="ECO:0008006" key="3">
    <source>
        <dbReference type="Google" id="ProtNLM"/>
    </source>
</evidence>